<dbReference type="Gene3D" id="3.40.630.30">
    <property type="match status" value="1"/>
</dbReference>
<dbReference type="EMBL" id="FOAB01000005">
    <property type="protein sequence ID" value="SEL71789.1"/>
    <property type="molecule type" value="Genomic_DNA"/>
</dbReference>
<dbReference type="SUPFAM" id="SSF55729">
    <property type="entry name" value="Acyl-CoA N-acyltransferases (Nat)"/>
    <property type="match status" value="1"/>
</dbReference>
<dbReference type="Pfam" id="PF00583">
    <property type="entry name" value="Acetyltransf_1"/>
    <property type="match status" value="1"/>
</dbReference>
<evidence type="ECO:0000259" key="1">
    <source>
        <dbReference type="PROSITE" id="PS51186"/>
    </source>
</evidence>
<keyword evidence="3" id="KW-1185">Reference proteome</keyword>
<reference evidence="2 3" key="1">
    <citation type="submission" date="2016-10" db="EMBL/GenBank/DDBJ databases">
        <authorList>
            <person name="de Groot N.N."/>
        </authorList>
    </citation>
    <scope>NUCLEOTIDE SEQUENCE [LARGE SCALE GENOMIC DNA]</scope>
    <source>
        <strain evidence="2 3">DSM 25232</strain>
    </source>
</reference>
<gene>
    <name evidence="2" type="ORF">SAMN04487910_3160</name>
</gene>
<organism evidence="2 3">
    <name type="scientific">Aquimarina amphilecti</name>
    <dbReference type="NCBI Taxonomy" id="1038014"/>
    <lineage>
        <taxon>Bacteria</taxon>
        <taxon>Pseudomonadati</taxon>
        <taxon>Bacteroidota</taxon>
        <taxon>Flavobacteriia</taxon>
        <taxon>Flavobacteriales</taxon>
        <taxon>Flavobacteriaceae</taxon>
        <taxon>Aquimarina</taxon>
    </lineage>
</organism>
<dbReference type="InterPro" id="IPR000182">
    <property type="entry name" value="GNAT_dom"/>
</dbReference>
<accession>A0A1H7SHG7</accession>
<dbReference type="AlphaFoldDB" id="A0A1H7SHG7"/>
<name>A0A1H7SHG7_AQUAM</name>
<evidence type="ECO:0000313" key="2">
    <source>
        <dbReference type="EMBL" id="SEL71789.1"/>
    </source>
</evidence>
<dbReference type="CDD" id="cd04301">
    <property type="entry name" value="NAT_SF"/>
    <property type="match status" value="1"/>
</dbReference>
<feature type="domain" description="N-acetyltransferase" evidence="1">
    <location>
        <begin position="1"/>
        <end position="146"/>
    </location>
</feature>
<dbReference type="RefSeq" id="WP_091410216.1">
    <property type="nucleotide sequence ID" value="NZ_FOAB01000005.1"/>
</dbReference>
<proteinExistence type="predicted"/>
<protein>
    <submittedName>
        <fullName evidence="2">Acetyltransferase (GNAT) domain-containing protein</fullName>
    </submittedName>
</protein>
<evidence type="ECO:0000313" key="3">
    <source>
        <dbReference type="Proteomes" id="UP000198521"/>
    </source>
</evidence>
<keyword evidence="2" id="KW-0808">Transferase</keyword>
<dbReference type="GO" id="GO:0016747">
    <property type="term" value="F:acyltransferase activity, transferring groups other than amino-acyl groups"/>
    <property type="evidence" value="ECO:0007669"/>
    <property type="project" value="InterPro"/>
</dbReference>
<dbReference type="STRING" id="1038014.SAMN04487910_3160"/>
<dbReference type="PROSITE" id="PS51186">
    <property type="entry name" value="GNAT"/>
    <property type="match status" value="1"/>
</dbReference>
<sequence length="149" mass="17545">MIRPYKLKDKKELIDVFKQNIPTYFDLKEVKDFQDYLQKYSASYYTIFYKKKIVGGVGCYLEGKNRIGRITWIFFHPKYTGLGLGKKAIEHSLSILKLSSELEKVVVTTSQLAYKFFEKFGFVLEKIEKDYWGLGLDLYLMELSFNNNS</sequence>
<dbReference type="InterPro" id="IPR016181">
    <property type="entry name" value="Acyl_CoA_acyltransferase"/>
</dbReference>
<dbReference type="OrthoDB" id="961272at2"/>
<dbReference type="Proteomes" id="UP000198521">
    <property type="component" value="Unassembled WGS sequence"/>
</dbReference>